<dbReference type="PANTHER" id="PTHR40980">
    <property type="entry name" value="PLUG DOMAIN-CONTAINING PROTEIN"/>
    <property type="match status" value="1"/>
</dbReference>
<dbReference type="Gene3D" id="2.170.130.10">
    <property type="entry name" value="TonB-dependent receptor, plug domain"/>
    <property type="match status" value="1"/>
</dbReference>
<dbReference type="Pfam" id="PF14905">
    <property type="entry name" value="OMP_b-brl_3"/>
    <property type="match status" value="1"/>
</dbReference>
<protein>
    <submittedName>
        <fullName evidence="5">TonB-dependent receptor</fullName>
    </submittedName>
</protein>
<evidence type="ECO:0000256" key="1">
    <source>
        <dbReference type="ARBA" id="ARBA00004442"/>
    </source>
</evidence>
<dbReference type="SUPFAM" id="SSF56935">
    <property type="entry name" value="Porins"/>
    <property type="match status" value="1"/>
</dbReference>
<evidence type="ECO:0000259" key="4">
    <source>
        <dbReference type="Pfam" id="PF14905"/>
    </source>
</evidence>
<dbReference type="RefSeq" id="WP_243802455.1">
    <property type="nucleotide sequence ID" value="NZ_JALHAT010000041.1"/>
</dbReference>
<reference evidence="5" key="1">
    <citation type="submission" date="2022-03" db="EMBL/GenBank/DDBJ databases">
        <title>Identification of a novel bacterium isolated from mangrove sediments.</title>
        <authorList>
            <person name="Pan X."/>
        </authorList>
    </citation>
    <scope>NUCLEOTIDE SEQUENCE</scope>
    <source>
        <strain evidence="5">B2637</strain>
    </source>
</reference>
<evidence type="ECO:0000256" key="2">
    <source>
        <dbReference type="ARBA" id="ARBA00023136"/>
    </source>
</evidence>
<gene>
    <name evidence="5" type="ORF">MTR65_17395</name>
</gene>
<name>A0ABT0AH05_9SPHN</name>
<evidence type="ECO:0000256" key="3">
    <source>
        <dbReference type="ARBA" id="ARBA00023237"/>
    </source>
</evidence>
<evidence type="ECO:0000313" key="6">
    <source>
        <dbReference type="Proteomes" id="UP001162802"/>
    </source>
</evidence>
<dbReference type="EMBL" id="JALHAT010000041">
    <property type="protein sequence ID" value="MCJ1962471.1"/>
    <property type="molecule type" value="Genomic_DNA"/>
</dbReference>
<dbReference type="Gene3D" id="2.40.170.20">
    <property type="entry name" value="TonB-dependent receptor, beta-barrel domain"/>
    <property type="match status" value="1"/>
</dbReference>
<dbReference type="InterPro" id="IPR041700">
    <property type="entry name" value="OMP_b-brl_3"/>
</dbReference>
<comment type="subcellular location">
    <subcellularLocation>
        <location evidence="1">Cell outer membrane</location>
    </subcellularLocation>
</comment>
<keyword evidence="5" id="KW-0675">Receptor</keyword>
<dbReference type="Proteomes" id="UP001162802">
    <property type="component" value="Unassembled WGS sequence"/>
</dbReference>
<sequence>MQHATDQPTTAQVAPADTSSDIIEVIGKRVDTALDLDRRTYEVRETAQSVQKNALQLLRGLPAVTVTPDDSLLVLGAGVTTIYVDGRPFLGDICQFLRSLHGSDIARIEVITNPSAQFSAEGAGGVINLILRKTQEEGLSGNASYEASSWGFGLLDTTLNHRHADWTYQLKASGNIGRRLRRTHHDTRSVRSEQGAQATINREDGLATYDGTDGRVTAKVTYDLDAKTSLSGQLRGGGGHDVTVNRLNFSAITPDFAPFSQHTRLDSYGAFLDGQLSLAHTGTTKGEAVNASVQFFKSTRLHDMTQARFSDGRVYAIDLKHPAYSIDAKLDWKHPMAAGQILSTGASWHVDGISQDYAYTSNDAASLGADARDSYEARSSTVAAYATFQQALGRLTLAPGLRGETNLRRITNPGDETLRLDRTKLFPSFHASFKASTTLRLQASYSKRIERVPLDYLAPYGAVKDVNTVFEGNSELKDQSIDSYELGIQFRPGKIEASATLYLRQTSRLWNESYSVNNAGNSVYTYVNAGSRTSAGGQFDLALPLPAGLKVQASANLFDERSPVYGGEASRVLHTLRYSTNGTLEWSAKDRGTIPGDVAQLQWSWNSASREYQIRKGAWYDASVAYTHNFSKTMSITGTFRFSGVSQYRLAAPLVEETTRRQRTPEFQLKLYKTL</sequence>
<proteinExistence type="predicted"/>
<accession>A0ABT0AH05</accession>
<dbReference type="PANTHER" id="PTHR40980:SF4">
    <property type="entry name" value="TONB-DEPENDENT RECEPTOR-LIKE BETA-BARREL DOMAIN-CONTAINING PROTEIN"/>
    <property type="match status" value="1"/>
</dbReference>
<dbReference type="InterPro" id="IPR037066">
    <property type="entry name" value="Plug_dom_sf"/>
</dbReference>
<keyword evidence="6" id="KW-1185">Reference proteome</keyword>
<feature type="domain" description="Outer membrane protein beta-barrel" evidence="4">
    <location>
        <begin position="283"/>
        <end position="633"/>
    </location>
</feature>
<keyword evidence="2" id="KW-0472">Membrane</keyword>
<organism evidence="5 6">
    <name type="scientific">Novosphingobium mangrovi</name>
    <name type="common">ex Hu et al. 2023</name>
    <dbReference type="NCBI Taxonomy" id="2930094"/>
    <lineage>
        <taxon>Bacteria</taxon>
        <taxon>Pseudomonadati</taxon>
        <taxon>Pseudomonadota</taxon>
        <taxon>Alphaproteobacteria</taxon>
        <taxon>Sphingomonadales</taxon>
        <taxon>Sphingomonadaceae</taxon>
        <taxon>Novosphingobium</taxon>
    </lineage>
</organism>
<dbReference type="InterPro" id="IPR036942">
    <property type="entry name" value="Beta-barrel_TonB_sf"/>
</dbReference>
<comment type="caution">
    <text evidence="5">The sequence shown here is derived from an EMBL/GenBank/DDBJ whole genome shotgun (WGS) entry which is preliminary data.</text>
</comment>
<keyword evidence="3" id="KW-0998">Cell outer membrane</keyword>
<evidence type="ECO:0000313" key="5">
    <source>
        <dbReference type="EMBL" id="MCJ1962471.1"/>
    </source>
</evidence>